<dbReference type="EMBL" id="CP000362">
    <property type="protein sequence ID" value="ABG29851.1"/>
    <property type="molecule type" value="Genomic_DNA"/>
</dbReference>
<evidence type="ECO:0000313" key="2">
    <source>
        <dbReference type="EMBL" id="ABG29851.1"/>
    </source>
</evidence>
<name>Q16DU2_ROSDO</name>
<keyword evidence="3" id="KW-1185">Reference proteome</keyword>
<feature type="region of interest" description="Disordered" evidence="1">
    <location>
        <begin position="1"/>
        <end position="25"/>
    </location>
</feature>
<reference evidence="2 3" key="1">
    <citation type="journal article" date="2007" name="J. Bacteriol.">
        <title>The complete genome sequence of Roseobacter denitrificans reveals a mixotrophic rather than photosynthetic metabolism.</title>
        <authorList>
            <person name="Swingley W.D."/>
            <person name="Sadekar S."/>
            <person name="Mastrian S.D."/>
            <person name="Matthies H.J."/>
            <person name="Hao J."/>
            <person name="Ramos H."/>
            <person name="Acharya C.R."/>
            <person name="Conrad A.L."/>
            <person name="Taylor H.L."/>
            <person name="Dejesa L.C."/>
            <person name="Shah M.K."/>
            <person name="O'huallachain M.E."/>
            <person name="Lince M.T."/>
            <person name="Blankenship R.E."/>
            <person name="Beatty J.T."/>
            <person name="Touchman J.W."/>
        </authorList>
    </citation>
    <scope>NUCLEOTIDE SEQUENCE [LARGE SCALE GENOMIC DNA]</scope>
    <source>
        <strain evidence="3">ATCC 33942 / OCh 114</strain>
    </source>
</reference>
<dbReference type="GO" id="GO:0016491">
    <property type="term" value="F:oxidoreductase activity"/>
    <property type="evidence" value="ECO:0007669"/>
    <property type="project" value="UniProtKB-KW"/>
</dbReference>
<dbReference type="HOGENOM" id="CLU_056173_0_0_5"/>
<sequence length="339" mass="37799">MARGGRHPSGGGGPDGDTLRPARGRGDLARPNFNVAVGPNGYAWWYVDGLSDCGSRAVSVIGFIGSVFSPWYRWSGRKCPQDHVCINVATYGPGGRFTMTDRGQSALRQTASRLQVGPSMMRWDGNDLVIEINEVSSPPLINRIRGEIRVTPSAITNVELPLTPDGAHVWRPFAPRARISVNIDRPGWQWQGEGYFDANFGSRALEEDFSYWTWGRFPTSGGATCFYDATRLDGTELSAGFAFDHDGTARKIEMPPKTGFRRTLWAVKRETRSDAGYKPHQVMSMLDAPFYSRSAVRTRIDGEETTGVHEALDLTRFRSPLLKPMLAVRVPRRKNWSWD</sequence>
<proteinExistence type="predicted"/>
<dbReference type="eggNOG" id="COG5621">
    <property type="taxonomic scope" value="Bacteria"/>
</dbReference>
<dbReference type="STRING" id="375451.RD1_0116"/>
<dbReference type="AlphaFoldDB" id="Q16DU2"/>
<evidence type="ECO:0000313" key="3">
    <source>
        <dbReference type="Proteomes" id="UP000007029"/>
    </source>
</evidence>
<gene>
    <name evidence="2" type="primary">crtC</name>
    <name evidence="2" type="ordered locus">RD1_0116</name>
</gene>
<dbReference type="Proteomes" id="UP000007029">
    <property type="component" value="Chromosome"/>
</dbReference>
<organism evidence="2 3">
    <name type="scientific">Roseobacter denitrificans (strain ATCC 33942 / OCh 114)</name>
    <name type="common">Erythrobacter sp. (strain OCh 114)</name>
    <name type="synonym">Roseobacter denitrificans</name>
    <dbReference type="NCBI Taxonomy" id="375451"/>
    <lineage>
        <taxon>Bacteria</taxon>
        <taxon>Pseudomonadati</taxon>
        <taxon>Pseudomonadota</taxon>
        <taxon>Alphaproteobacteria</taxon>
        <taxon>Rhodobacterales</taxon>
        <taxon>Roseobacteraceae</taxon>
        <taxon>Roseobacter</taxon>
    </lineage>
</organism>
<dbReference type="SUPFAM" id="SSF159245">
    <property type="entry name" value="AttH-like"/>
    <property type="match status" value="1"/>
</dbReference>
<dbReference type="EC" id="1.-.-.-" evidence="2"/>
<dbReference type="NCBIfam" id="NF045922">
    <property type="entry name" value="CarotHydtaseCrtCRhod"/>
    <property type="match status" value="1"/>
</dbReference>
<dbReference type="KEGG" id="rde:RD1_0116"/>
<dbReference type="CDD" id="cd21471">
    <property type="entry name" value="CrtC-like"/>
    <property type="match status" value="1"/>
</dbReference>
<keyword evidence="2" id="KW-0560">Oxidoreductase</keyword>
<evidence type="ECO:0000256" key="1">
    <source>
        <dbReference type="SAM" id="MobiDB-lite"/>
    </source>
</evidence>
<accession>Q16DU2</accession>
<protein>
    <submittedName>
        <fullName evidence="2">Hydroxyneurosporene dehydrogenase</fullName>
        <ecNumber evidence="2">1.-.-.-</ecNumber>
    </submittedName>
</protein>